<dbReference type="OrthoDB" id="10535752at2759"/>
<keyword evidence="2" id="KW-1185">Reference proteome</keyword>
<comment type="caution">
    <text evidence="1">The sequence shown here is derived from an EMBL/GenBank/DDBJ whole genome shotgun (WGS) entry which is preliminary data.</text>
</comment>
<dbReference type="EMBL" id="JYDL01000008">
    <property type="protein sequence ID" value="KRX26254.1"/>
    <property type="molecule type" value="Genomic_DNA"/>
</dbReference>
<proteinExistence type="predicted"/>
<protein>
    <submittedName>
        <fullName evidence="1">Uncharacterized protein</fullName>
    </submittedName>
</protein>
<organism evidence="1 2">
    <name type="scientific">Trichinella nelsoni</name>
    <dbReference type="NCBI Taxonomy" id="6336"/>
    <lineage>
        <taxon>Eukaryota</taxon>
        <taxon>Metazoa</taxon>
        <taxon>Ecdysozoa</taxon>
        <taxon>Nematoda</taxon>
        <taxon>Enoplea</taxon>
        <taxon>Dorylaimia</taxon>
        <taxon>Trichinellida</taxon>
        <taxon>Trichinellidae</taxon>
        <taxon>Trichinella</taxon>
    </lineage>
</organism>
<dbReference type="Proteomes" id="UP000054630">
    <property type="component" value="Unassembled WGS sequence"/>
</dbReference>
<accession>A0A0V0SHQ1</accession>
<evidence type="ECO:0000313" key="1">
    <source>
        <dbReference type="EMBL" id="KRX26254.1"/>
    </source>
</evidence>
<sequence length="79" mass="9165">MKVKNNSCKKTFIFLDEKIDGSVVSINEAIPCSQWLKSYIIFCVYINKYANKRLPDTFTILNEYFSADSFNPNYPVPVE</sequence>
<evidence type="ECO:0000313" key="2">
    <source>
        <dbReference type="Proteomes" id="UP000054630"/>
    </source>
</evidence>
<dbReference type="AlphaFoldDB" id="A0A0V0SHQ1"/>
<name>A0A0V0SHQ1_9BILA</name>
<gene>
    <name evidence="1" type="ORF">T07_6247</name>
</gene>
<reference evidence="1 2" key="1">
    <citation type="submission" date="2015-01" db="EMBL/GenBank/DDBJ databases">
        <title>Evolution of Trichinella species and genotypes.</title>
        <authorList>
            <person name="Korhonen P.K."/>
            <person name="Edoardo P."/>
            <person name="Giuseppe L.R."/>
            <person name="Gasser R.B."/>
        </authorList>
    </citation>
    <scope>NUCLEOTIDE SEQUENCE [LARGE SCALE GENOMIC DNA]</scope>
    <source>
        <strain evidence="1">ISS37</strain>
    </source>
</reference>